<evidence type="ECO:0000259" key="16">
    <source>
        <dbReference type="Pfam" id="PF08245"/>
    </source>
</evidence>
<dbReference type="InterPro" id="IPR018109">
    <property type="entry name" value="Folylpolyglutamate_synth_CS"/>
</dbReference>
<evidence type="ECO:0000256" key="1">
    <source>
        <dbReference type="ARBA" id="ARBA00004752"/>
    </source>
</evidence>
<keyword evidence="7 12" id="KW-0067">ATP-binding</keyword>
<keyword evidence="6 12" id="KW-0547">Nucleotide-binding</keyword>
<dbReference type="SUPFAM" id="SSF53623">
    <property type="entry name" value="MurD-like peptide ligases, catalytic domain"/>
    <property type="match status" value="1"/>
</dbReference>
<evidence type="ECO:0000256" key="9">
    <source>
        <dbReference type="ARBA" id="ARBA00022984"/>
    </source>
</evidence>
<dbReference type="Gene3D" id="3.90.190.20">
    <property type="entry name" value="Mur ligase, C-terminal domain"/>
    <property type="match status" value="1"/>
</dbReference>
<dbReference type="SUPFAM" id="SSF53244">
    <property type="entry name" value="MurD-like peptide ligases, peptide-binding domain"/>
    <property type="match status" value="1"/>
</dbReference>
<dbReference type="InterPro" id="IPR005761">
    <property type="entry name" value="UDP-N-AcMur-Glu-dNH2Pim_ligase"/>
</dbReference>
<gene>
    <name evidence="12" type="primary">murE</name>
    <name evidence="17" type="ORF">IRY55_00150</name>
</gene>
<dbReference type="NCBIfam" id="TIGR01085">
    <property type="entry name" value="murE"/>
    <property type="match status" value="1"/>
</dbReference>
<evidence type="ECO:0000256" key="2">
    <source>
        <dbReference type="ARBA" id="ARBA00005898"/>
    </source>
</evidence>
<evidence type="ECO:0000256" key="3">
    <source>
        <dbReference type="ARBA" id="ARBA00022490"/>
    </source>
</evidence>
<dbReference type="PANTHER" id="PTHR23135:SF4">
    <property type="entry name" value="UDP-N-ACETYLMURAMOYL-L-ALANYL-D-GLUTAMATE--2,6-DIAMINOPIMELATE LIGASE MURE HOMOLOG, CHLOROPLASTIC"/>
    <property type="match status" value="1"/>
</dbReference>
<protein>
    <recommendedName>
        <fullName evidence="12">UDP-N-acetylmuramyl-tripeptide synthetase</fullName>
        <ecNumber evidence="12">6.3.2.-</ecNumber>
    </recommendedName>
    <alternativeName>
        <fullName evidence="12">UDP-MurNAc-tripeptide synthetase</fullName>
    </alternativeName>
</protein>
<evidence type="ECO:0000256" key="10">
    <source>
        <dbReference type="ARBA" id="ARBA00023306"/>
    </source>
</evidence>
<keyword evidence="11 12" id="KW-0961">Cell wall biogenesis/degradation</keyword>
<evidence type="ECO:0000256" key="6">
    <source>
        <dbReference type="ARBA" id="ARBA00022741"/>
    </source>
</evidence>
<dbReference type="UniPathway" id="UPA00219"/>
<organism evidence="17 18">
    <name type="scientific">Savagea serpentis</name>
    <dbReference type="NCBI Taxonomy" id="2785297"/>
    <lineage>
        <taxon>Bacteria</taxon>
        <taxon>Bacillati</taxon>
        <taxon>Bacillota</taxon>
        <taxon>Bacilli</taxon>
        <taxon>Bacillales</taxon>
        <taxon>Caryophanaceae</taxon>
        <taxon>Savagea</taxon>
    </lineage>
</organism>
<evidence type="ECO:0000256" key="5">
    <source>
        <dbReference type="ARBA" id="ARBA00022618"/>
    </source>
</evidence>
<keyword evidence="4 12" id="KW-0436">Ligase</keyword>
<dbReference type="GO" id="GO:0008360">
    <property type="term" value="P:regulation of cell shape"/>
    <property type="evidence" value="ECO:0007669"/>
    <property type="project" value="UniProtKB-KW"/>
</dbReference>
<dbReference type="GO" id="GO:0009252">
    <property type="term" value="P:peptidoglycan biosynthetic process"/>
    <property type="evidence" value="ECO:0007669"/>
    <property type="project" value="UniProtKB-UniRule"/>
</dbReference>
<dbReference type="AlphaFoldDB" id="A0A8J7G2E1"/>
<comment type="subcellular location">
    <subcellularLocation>
        <location evidence="12 13">Cytoplasm</location>
    </subcellularLocation>
</comment>
<keyword evidence="10 12" id="KW-0131">Cell cycle</keyword>
<comment type="cofactor">
    <cofactor evidence="12">
        <name>Mg(2+)</name>
        <dbReference type="ChEBI" id="CHEBI:18420"/>
    </cofactor>
</comment>
<comment type="pathway">
    <text evidence="1 12 13">Cell wall biogenesis; peptidoglycan biosynthesis.</text>
</comment>
<dbReference type="Pfam" id="PF01225">
    <property type="entry name" value="Mur_ligase"/>
    <property type="match status" value="1"/>
</dbReference>
<evidence type="ECO:0000313" key="17">
    <source>
        <dbReference type="EMBL" id="MBF4499752.1"/>
    </source>
</evidence>
<evidence type="ECO:0000256" key="4">
    <source>
        <dbReference type="ARBA" id="ARBA00022598"/>
    </source>
</evidence>
<comment type="similarity">
    <text evidence="2 12">Belongs to the MurCDEF family. MurE subfamily.</text>
</comment>
<dbReference type="Gene3D" id="3.40.1190.10">
    <property type="entry name" value="Mur-like, catalytic domain"/>
    <property type="match status" value="1"/>
</dbReference>
<feature type="binding site" evidence="12">
    <location>
        <position position="177"/>
    </location>
    <ligand>
        <name>UDP-N-acetyl-alpha-D-muramoyl-L-alanyl-D-glutamate</name>
        <dbReference type="ChEBI" id="CHEBI:83900"/>
    </ligand>
</feature>
<dbReference type="Pfam" id="PF02875">
    <property type="entry name" value="Mur_ligase_C"/>
    <property type="match status" value="1"/>
</dbReference>
<feature type="binding site" evidence="12">
    <location>
        <begin position="150"/>
        <end position="151"/>
    </location>
    <ligand>
        <name>UDP-N-acetyl-alpha-D-muramoyl-L-alanyl-D-glutamate</name>
        <dbReference type="ChEBI" id="CHEBI:83900"/>
    </ligand>
</feature>
<evidence type="ECO:0000259" key="14">
    <source>
        <dbReference type="Pfam" id="PF01225"/>
    </source>
</evidence>
<comment type="caution">
    <text evidence="12">Lacks conserved residue(s) required for the propagation of feature annotation.</text>
</comment>
<keyword evidence="12" id="KW-0460">Magnesium</keyword>
<dbReference type="HAMAP" id="MF_00208">
    <property type="entry name" value="MurE"/>
    <property type="match status" value="1"/>
</dbReference>
<dbReference type="RefSeq" id="WP_194561239.1">
    <property type="nucleotide sequence ID" value="NZ_JADKPV010000001.1"/>
</dbReference>
<dbReference type="InterPro" id="IPR000713">
    <property type="entry name" value="Mur_ligase_N"/>
</dbReference>
<dbReference type="Proteomes" id="UP000622653">
    <property type="component" value="Unassembled WGS sequence"/>
</dbReference>
<dbReference type="GO" id="GO:0071555">
    <property type="term" value="P:cell wall organization"/>
    <property type="evidence" value="ECO:0007669"/>
    <property type="project" value="UniProtKB-KW"/>
</dbReference>
<dbReference type="PROSITE" id="PS01011">
    <property type="entry name" value="FOLYLPOLYGLU_SYNT_1"/>
    <property type="match status" value="1"/>
</dbReference>
<keyword evidence="3 12" id="KW-0963">Cytoplasm</keyword>
<dbReference type="Pfam" id="PF08245">
    <property type="entry name" value="Mur_ligase_M"/>
    <property type="match status" value="1"/>
</dbReference>
<evidence type="ECO:0000256" key="7">
    <source>
        <dbReference type="ARBA" id="ARBA00022840"/>
    </source>
</evidence>
<dbReference type="NCBIfam" id="NF001126">
    <property type="entry name" value="PRK00139.1-4"/>
    <property type="match status" value="1"/>
</dbReference>
<dbReference type="GO" id="GO:0051301">
    <property type="term" value="P:cell division"/>
    <property type="evidence" value="ECO:0007669"/>
    <property type="project" value="UniProtKB-KW"/>
</dbReference>
<evidence type="ECO:0000256" key="12">
    <source>
        <dbReference type="HAMAP-Rule" id="MF_00208"/>
    </source>
</evidence>
<accession>A0A8J7G2E1</accession>
<dbReference type="InterPro" id="IPR004101">
    <property type="entry name" value="Mur_ligase_C"/>
</dbReference>
<feature type="binding site" evidence="12">
    <location>
        <begin position="108"/>
        <end position="114"/>
    </location>
    <ligand>
        <name>ATP</name>
        <dbReference type="ChEBI" id="CHEBI:30616"/>
    </ligand>
</feature>
<keyword evidence="18" id="KW-1185">Reference proteome</keyword>
<evidence type="ECO:0000256" key="8">
    <source>
        <dbReference type="ARBA" id="ARBA00022960"/>
    </source>
</evidence>
<evidence type="ECO:0000256" key="11">
    <source>
        <dbReference type="ARBA" id="ARBA00023316"/>
    </source>
</evidence>
<feature type="modified residue" description="N6-carboxylysine" evidence="12">
    <location>
        <position position="217"/>
    </location>
</feature>
<dbReference type="SUPFAM" id="SSF63418">
    <property type="entry name" value="MurE/MurF N-terminal domain"/>
    <property type="match status" value="1"/>
</dbReference>
<feature type="domain" description="Mur ligase C-terminal" evidence="15">
    <location>
        <begin position="332"/>
        <end position="458"/>
    </location>
</feature>
<dbReference type="InterPro" id="IPR036565">
    <property type="entry name" value="Mur-like_cat_sf"/>
</dbReference>
<name>A0A8J7G2E1_9BACL</name>
<feature type="binding site" evidence="12">
    <location>
        <position position="185"/>
    </location>
    <ligand>
        <name>UDP-N-acetyl-alpha-D-muramoyl-L-alanyl-D-glutamate</name>
        <dbReference type="ChEBI" id="CHEBI:83900"/>
    </ligand>
</feature>
<dbReference type="EMBL" id="JADKPV010000001">
    <property type="protein sequence ID" value="MBF4499752.1"/>
    <property type="molecule type" value="Genomic_DNA"/>
</dbReference>
<evidence type="ECO:0000313" key="18">
    <source>
        <dbReference type="Proteomes" id="UP000622653"/>
    </source>
</evidence>
<dbReference type="Gene3D" id="3.40.1390.10">
    <property type="entry name" value="MurE/MurF, N-terminal domain"/>
    <property type="match status" value="1"/>
</dbReference>
<feature type="domain" description="Mur ligase central" evidence="16">
    <location>
        <begin position="106"/>
        <end position="309"/>
    </location>
</feature>
<feature type="binding site" evidence="12">
    <location>
        <position position="149"/>
    </location>
    <ligand>
        <name>UDP-N-acetyl-alpha-D-muramoyl-L-alanyl-D-glutamate</name>
        <dbReference type="ChEBI" id="CHEBI:83900"/>
    </ligand>
</feature>
<comment type="function">
    <text evidence="12">Catalyzes the addition of an amino acid to the nucleotide precursor UDP-N-acetylmuramoyl-L-alanyl-D-glutamate (UMAG) in the biosynthesis of bacterial cell-wall peptidoglycan.</text>
</comment>
<proteinExistence type="inferred from homology"/>
<dbReference type="GO" id="GO:0004326">
    <property type="term" value="F:tetrahydrofolylpolyglutamate synthase activity"/>
    <property type="evidence" value="ECO:0007669"/>
    <property type="project" value="InterPro"/>
</dbReference>
<dbReference type="InterPro" id="IPR013221">
    <property type="entry name" value="Mur_ligase_cen"/>
</dbReference>
<dbReference type="PANTHER" id="PTHR23135">
    <property type="entry name" value="MUR LIGASE FAMILY MEMBER"/>
    <property type="match status" value="1"/>
</dbReference>
<dbReference type="GO" id="GO:0005737">
    <property type="term" value="C:cytoplasm"/>
    <property type="evidence" value="ECO:0007669"/>
    <property type="project" value="UniProtKB-SubCell"/>
</dbReference>
<keyword evidence="8 12" id="KW-0133">Cell shape</keyword>
<dbReference type="InterPro" id="IPR035911">
    <property type="entry name" value="MurE/MurF_N"/>
</dbReference>
<keyword evidence="5 12" id="KW-0132">Cell division</keyword>
<reference evidence="17" key="1">
    <citation type="submission" date="2020-11" db="EMBL/GenBank/DDBJ databases">
        <title>Multidrug resistant novel bacterium Savagea serpentis sp. nov., isolated from the scats of a vine snake (Ahaetulla nasuta).</title>
        <authorList>
            <person name="Venkata Ramana V."/>
            <person name="Vikas Patil S."/>
            <person name="Yogita Lugani V."/>
        </authorList>
    </citation>
    <scope>NUCLEOTIDE SEQUENCE</scope>
    <source>
        <strain evidence="17">SN6</strain>
    </source>
</reference>
<dbReference type="InterPro" id="IPR036615">
    <property type="entry name" value="Mur_ligase_C_dom_sf"/>
</dbReference>
<evidence type="ECO:0000256" key="13">
    <source>
        <dbReference type="RuleBase" id="RU004135"/>
    </source>
</evidence>
<dbReference type="EC" id="6.3.2.-" evidence="12"/>
<keyword evidence="9 12" id="KW-0573">Peptidoglycan synthesis</keyword>
<comment type="PTM">
    <text evidence="12">Carboxylation is probably crucial for Mg(2+) binding and, consequently, for the gamma-phosphate positioning of ATP.</text>
</comment>
<feature type="domain" description="Mur ligase N-terminal catalytic" evidence="14">
    <location>
        <begin position="23"/>
        <end position="88"/>
    </location>
</feature>
<evidence type="ECO:0000259" key="15">
    <source>
        <dbReference type="Pfam" id="PF02875"/>
    </source>
</evidence>
<comment type="caution">
    <text evidence="17">The sequence shown here is derived from an EMBL/GenBank/DDBJ whole genome shotgun (WGS) entry which is preliminary data.</text>
</comment>
<sequence length="488" mass="54694">MNTMTMLNIFEYDKIVGELPQSIETLEIDSRKTIVGTAFICIEGFTVDGHQYAKQAVERGASLIIAEKEIDVEAPVVYVKNTKETLQRLAPFFYEMPSKAMHMIGVTGTNGKTTIANIIHQLLQKLGEKSAAMGTIGFQVEDELIDTDNTTPNVLETQRLLQLAKNRGIETTTMEVSSHGLIEGRLAGVVFDTAIFTNLSHDHLDFHGTMEHYGYAKGLLFAQLGQDVTKEKYVILNADDAWSERYRQMTPYPVWSYGFTEGAMYRARIIEMDPAHTIFELTTPKETFEVKTQLVGDFNVLNVVAAMLAVHSRGYEWPAIIEKIQEVTAIKGRMEKVETDLPITLYVDYAHSPDAIEKAIEAILPYKEASQRLLFLIGTGGNRDRAKRPVMAKKASLADYVVLTTDDPRFEGEETILTELEKGMTHNRYATIGDREEAVRHIVREANPNDIIIFAGKGHEDFQVVGNEKLPHSDAAIALDEAKKQFTK</sequence>
<dbReference type="GO" id="GO:0005524">
    <property type="term" value="F:ATP binding"/>
    <property type="evidence" value="ECO:0007669"/>
    <property type="project" value="UniProtKB-UniRule"/>
</dbReference>
<feature type="binding site" evidence="12">
    <location>
        <position position="30"/>
    </location>
    <ligand>
        <name>UDP-N-acetyl-alpha-D-muramoyl-L-alanyl-D-glutamate</name>
        <dbReference type="ChEBI" id="CHEBI:83900"/>
    </ligand>
</feature>
<dbReference type="GO" id="GO:0000287">
    <property type="term" value="F:magnesium ion binding"/>
    <property type="evidence" value="ECO:0007669"/>
    <property type="project" value="UniProtKB-UniRule"/>
</dbReference>